<organism evidence="1 2">
    <name type="scientific">Paramecium sonneborni</name>
    <dbReference type="NCBI Taxonomy" id="65129"/>
    <lineage>
        <taxon>Eukaryota</taxon>
        <taxon>Sar</taxon>
        <taxon>Alveolata</taxon>
        <taxon>Ciliophora</taxon>
        <taxon>Intramacronucleata</taxon>
        <taxon>Oligohymenophorea</taxon>
        <taxon>Peniculida</taxon>
        <taxon>Parameciidae</taxon>
        <taxon>Paramecium</taxon>
    </lineage>
</organism>
<gene>
    <name evidence="1" type="ORF">PSON_ATCC_30995.1.T0820108</name>
</gene>
<evidence type="ECO:0000313" key="1">
    <source>
        <dbReference type="EMBL" id="CAD8104425.1"/>
    </source>
</evidence>
<accession>A0A8S1PMG1</accession>
<evidence type="ECO:0000313" key="2">
    <source>
        <dbReference type="Proteomes" id="UP000692954"/>
    </source>
</evidence>
<name>A0A8S1PMG1_9CILI</name>
<comment type="caution">
    <text evidence="1">The sequence shown here is derived from an EMBL/GenBank/DDBJ whole genome shotgun (WGS) entry which is preliminary data.</text>
</comment>
<dbReference type="AlphaFoldDB" id="A0A8S1PMG1"/>
<proteinExistence type="predicted"/>
<protein>
    <submittedName>
        <fullName evidence="1">Uncharacterized protein</fullName>
    </submittedName>
</protein>
<reference evidence="1" key="1">
    <citation type="submission" date="2021-01" db="EMBL/GenBank/DDBJ databases">
        <authorList>
            <consortium name="Genoscope - CEA"/>
            <person name="William W."/>
        </authorList>
    </citation>
    <scope>NUCLEOTIDE SEQUENCE</scope>
</reference>
<dbReference type="Proteomes" id="UP000692954">
    <property type="component" value="Unassembled WGS sequence"/>
</dbReference>
<sequence length="44" mass="5632">MRNNYQRKLRTNFIIEEITQKKGKINQNQYLRMRNIDKCWKFRI</sequence>
<dbReference type="EMBL" id="CAJJDN010000082">
    <property type="protein sequence ID" value="CAD8104425.1"/>
    <property type="molecule type" value="Genomic_DNA"/>
</dbReference>
<keyword evidence="2" id="KW-1185">Reference proteome</keyword>